<dbReference type="OrthoDB" id="10251605at2759"/>
<evidence type="ECO:0000313" key="4">
    <source>
        <dbReference type="EMBL" id="VDN50203.1"/>
    </source>
</evidence>
<organism evidence="5 7">
    <name type="scientific">Dracunculus medinensis</name>
    <name type="common">Guinea worm</name>
    <dbReference type="NCBI Taxonomy" id="318479"/>
    <lineage>
        <taxon>Eukaryota</taxon>
        <taxon>Metazoa</taxon>
        <taxon>Ecdysozoa</taxon>
        <taxon>Nematoda</taxon>
        <taxon>Chromadorea</taxon>
        <taxon>Rhabditida</taxon>
        <taxon>Spirurina</taxon>
        <taxon>Dracunculoidea</taxon>
        <taxon>Dracunculidae</taxon>
        <taxon>Dracunculus</taxon>
    </lineage>
</organism>
<reference evidence="4 6" key="2">
    <citation type="submission" date="2018-11" db="EMBL/GenBank/DDBJ databases">
        <authorList>
            <consortium name="Pathogen Informatics"/>
        </authorList>
    </citation>
    <scope>NUCLEOTIDE SEQUENCE [LARGE SCALE GENOMIC DNA]</scope>
</reference>
<dbReference type="EMBL" id="UYYG01000001">
    <property type="protein sequence ID" value="VDN50203.1"/>
    <property type="molecule type" value="Genomic_DNA"/>
</dbReference>
<dbReference type="InterPro" id="IPR015943">
    <property type="entry name" value="WD40/YVTN_repeat-like_dom_sf"/>
</dbReference>
<keyword evidence="2" id="KW-0677">Repeat</keyword>
<dbReference type="PROSITE" id="PS00678">
    <property type="entry name" value="WD_REPEATS_1"/>
    <property type="match status" value="1"/>
</dbReference>
<dbReference type="PANTHER" id="PTHR19845:SF0">
    <property type="entry name" value="KATANIN P80 WD40 REPEAT-CONTAINING SUBUNIT B1"/>
    <property type="match status" value="1"/>
</dbReference>
<evidence type="ECO:0000313" key="5">
    <source>
        <dbReference type="Proteomes" id="UP000038040"/>
    </source>
</evidence>
<evidence type="ECO:0000256" key="1">
    <source>
        <dbReference type="ARBA" id="ARBA00022574"/>
    </source>
</evidence>
<dbReference type="Proteomes" id="UP000038040">
    <property type="component" value="Unplaced"/>
</dbReference>
<keyword evidence="6" id="KW-1185">Reference proteome</keyword>
<dbReference type="InterPro" id="IPR036322">
    <property type="entry name" value="WD40_repeat_dom_sf"/>
</dbReference>
<dbReference type="SUPFAM" id="SSF50978">
    <property type="entry name" value="WD40 repeat-like"/>
    <property type="match status" value="1"/>
</dbReference>
<gene>
    <name evidence="4" type="ORF">DME_LOCUS176</name>
</gene>
<dbReference type="GO" id="GO:0007019">
    <property type="term" value="P:microtubule depolymerization"/>
    <property type="evidence" value="ECO:0007669"/>
    <property type="project" value="TreeGrafter"/>
</dbReference>
<dbReference type="AlphaFoldDB" id="A0A0N4U7I4"/>
<reference evidence="7" key="1">
    <citation type="submission" date="2017-02" db="UniProtKB">
        <authorList>
            <consortium name="WormBaseParasite"/>
        </authorList>
    </citation>
    <scope>IDENTIFICATION</scope>
</reference>
<evidence type="ECO:0000313" key="7">
    <source>
        <dbReference type="WBParaSite" id="DME_0000294701-mRNA-1"/>
    </source>
</evidence>
<dbReference type="InterPro" id="IPR019775">
    <property type="entry name" value="WD40_repeat_CS"/>
</dbReference>
<proteinExistence type="predicted"/>
<dbReference type="STRING" id="318479.A0A0N4U7I4"/>
<evidence type="ECO:0000256" key="3">
    <source>
        <dbReference type="PROSITE-ProRule" id="PRU00221"/>
    </source>
</evidence>
<dbReference type="Proteomes" id="UP000274756">
    <property type="component" value="Unassembled WGS sequence"/>
</dbReference>
<evidence type="ECO:0000313" key="6">
    <source>
        <dbReference type="Proteomes" id="UP000274756"/>
    </source>
</evidence>
<dbReference type="GO" id="GO:0008352">
    <property type="term" value="C:katanin complex"/>
    <property type="evidence" value="ECO:0007669"/>
    <property type="project" value="TreeGrafter"/>
</dbReference>
<dbReference type="PROSITE" id="PS50082">
    <property type="entry name" value="WD_REPEATS_2"/>
    <property type="match status" value="1"/>
</dbReference>
<evidence type="ECO:0000256" key="2">
    <source>
        <dbReference type="ARBA" id="ARBA00022737"/>
    </source>
</evidence>
<dbReference type="Gene3D" id="2.130.10.10">
    <property type="entry name" value="YVTN repeat-like/Quinoprotein amine dehydrogenase"/>
    <property type="match status" value="2"/>
</dbReference>
<dbReference type="Pfam" id="PF00400">
    <property type="entry name" value="WD40"/>
    <property type="match status" value="2"/>
</dbReference>
<dbReference type="PANTHER" id="PTHR19845">
    <property type="entry name" value="KATANIN P80 SUBUNIT"/>
    <property type="match status" value="1"/>
</dbReference>
<sequence length="319" mass="35478">ERVLAKENAQFGLIAIRSANIFVGPPLTQLSFNGNITGNGGNCRILSAPTICSIDCAALSHDERTIAYSTSTAVKLVDLNTGREMRTLVGQNGRINNVTQSNKSIYSWASVSSDCTITIWDTRQHPANVLTRRLDRSANCLLFSPNDAFIAIGSDQLYMMDPRIRDMRSLPTSSQVLHVCFHPSYYLLATGSDDRLVRFWDIESEECVSKSEPSDGALKKIAFQNDGSLLFTLTDRRCGAICWEPFEVLGQCFLTDSNRSLTLTSNDSDVLLLAHSTVTNKISLSSLPIAVFFKELFIIGTLKYIKLELFNIYILLWLI</sequence>
<dbReference type="WBParaSite" id="DME_0000294701-mRNA-1">
    <property type="protein sequence ID" value="DME_0000294701-mRNA-1"/>
    <property type="gene ID" value="DME_0000294701"/>
</dbReference>
<dbReference type="PROSITE" id="PS50294">
    <property type="entry name" value="WD_REPEATS_REGION"/>
    <property type="match status" value="1"/>
</dbReference>
<protein>
    <submittedName>
        <fullName evidence="7">WD_REPEATS_REGION domain-containing protein</fullName>
    </submittedName>
</protein>
<dbReference type="InterPro" id="IPR001680">
    <property type="entry name" value="WD40_rpt"/>
</dbReference>
<dbReference type="SMART" id="SM00320">
    <property type="entry name" value="WD40"/>
    <property type="match status" value="4"/>
</dbReference>
<name>A0A0N4U7I4_DRAME</name>
<keyword evidence="1 3" id="KW-0853">WD repeat</keyword>
<feature type="repeat" description="WD" evidence="3">
    <location>
        <begin position="173"/>
        <end position="210"/>
    </location>
</feature>
<accession>A0A0N4U7I4</accession>